<dbReference type="AlphaFoldDB" id="A0A381ZMC2"/>
<dbReference type="InterPro" id="IPR019752">
    <property type="entry name" value="Pyrv/ketoisovalerate_OxRed_cat"/>
</dbReference>
<sequence>MIREYLGRVDDIIKCPTESQCILFGPTRRRVPAMIDLEHPVMLGTVQNQEHYMNGVAARRNNFSEDILPFLEQAYEEYGQLTGRHYGLISEHNCERAETIFVVMGSAAENIEAVIDHLRDTREIEVGVIHVNVYRPFPENAIIKALRGKKMVIVLERTDEPLSSDNPLTRDVKLALSKASGNHFANNYEHLESLDPATEMPQIVSGSYGLGSRDFRPEDIIGAYDFSMGDLARNDGKKYGEGVNFFFVGIDHPYGVRSPETPSCLPDQSIAVRFHSIGGWGMITTGKNLGEILGEFSNAVAQRDNIVDENGDLGEIVHISANPKYGSEKKGAPTNYFLVAAPERVRVNCDLNHVNVVLCCDPKIFLHSDPLDGLEEGGAFVWESHEEPEQAWQRIPSKYRQQVLDKNIQLYILNGFDIAKKATTRPDLQTRMQGNAFLGAFFSVSPFLEDYKITKENFEQTVLNQYNKKFGRFGESVVESNMTVMRSGFNNVRKVDSGSMDAPDTSSFMGSVVIPVEDVVPAPAENENEPNRTSKPPMFRMENFDREYRSGYGYNQPASPLASVGVMAAGSGATSSKYVSRREIPLFIEENCTQCMDCITVCPDTALPNTAQDISTVLQTAIQYYVSDGNSKQALLAKVPDIETACREKMLELSKDKQNDIRFKLLVIDEMRALQGNGITEEAVDQVDAIMDTLPLAYNKTRAIFSAMEKKNPGAGGIFSIFVSDLCKGCSACVDACGDHEALKMVPESEELHGKYESAAKFLNLLDDTPQKYMGIFDPLTPQDSKAAALRYHLMMQSKYTALVSGDGACAGCGEKSVLRSIATLTETYMRPVFTAKADRLDKKAAGLEKVGV</sequence>
<gene>
    <name evidence="3" type="ORF">METZ01_LOCUS143249</name>
</gene>
<dbReference type="InterPro" id="IPR050722">
    <property type="entry name" value="Pyruvate:ferred/Flavod_OxRd"/>
</dbReference>
<evidence type="ECO:0000313" key="3">
    <source>
        <dbReference type="EMBL" id="SVA90395.1"/>
    </source>
</evidence>
<dbReference type="InterPro" id="IPR033412">
    <property type="entry name" value="PFOR_II"/>
</dbReference>
<keyword evidence="1" id="KW-0560">Oxidoreductase</keyword>
<feature type="non-terminal residue" evidence="3">
    <location>
        <position position="853"/>
    </location>
</feature>
<dbReference type="GO" id="GO:0006979">
    <property type="term" value="P:response to oxidative stress"/>
    <property type="evidence" value="ECO:0007669"/>
    <property type="project" value="TreeGrafter"/>
</dbReference>
<dbReference type="Gene3D" id="3.40.920.10">
    <property type="entry name" value="Pyruvate-ferredoxin oxidoreductase, PFOR, domain III"/>
    <property type="match status" value="1"/>
</dbReference>
<feature type="domain" description="4Fe-4S ferredoxin-type" evidence="2">
    <location>
        <begin position="583"/>
        <end position="612"/>
    </location>
</feature>
<dbReference type="PROSITE" id="PS00198">
    <property type="entry name" value="4FE4S_FER_1"/>
    <property type="match status" value="2"/>
</dbReference>
<dbReference type="EMBL" id="UINC01021889">
    <property type="protein sequence ID" value="SVA90395.1"/>
    <property type="molecule type" value="Genomic_DNA"/>
</dbReference>
<dbReference type="InterPro" id="IPR009014">
    <property type="entry name" value="Transketo_C/PFOR_II"/>
</dbReference>
<dbReference type="GO" id="GO:0016903">
    <property type="term" value="F:oxidoreductase activity, acting on the aldehyde or oxo group of donors"/>
    <property type="evidence" value="ECO:0007669"/>
    <property type="project" value="InterPro"/>
</dbReference>
<dbReference type="PROSITE" id="PS51379">
    <property type="entry name" value="4FE4S_FER_2"/>
    <property type="match status" value="2"/>
</dbReference>
<dbReference type="PANTHER" id="PTHR32154:SF0">
    <property type="entry name" value="PYRUVATE-FLAVODOXIN OXIDOREDUCTASE-RELATED"/>
    <property type="match status" value="1"/>
</dbReference>
<accession>A0A381ZMC2</accession>
<protein>
    <recommendedName>
        <fullName evidence="2">4Fe-4S ferredoxin-type domain-containing protein</fullName>
    </recommendedName>
</protein>
<dbReference type="SUPFAM" id="SSF53323">
    <property type="entry name" value="Pyruvate-ferredoxin oxidoreductase, PFOR, domain III"/>
    <property type="match status" value="1"/>
</dbReference>
<dbReference type="Gene3D" id="3.40.50.920">
    <property type="match status" value="1"/>
</dbReference>
<evidence type="ECO:0000256" key="1">
    <source>
        <dbReference type="ARBA" id="ARBA00023002"/>
    </source>
</evidence>
<name>A0A381ZMC2_9ZZZZ</name>
<dbReference type="Pfam" id="PF17147">
    <property type="entry name" value="PFOR_II"/>
    <property type="match status" value="1"/>
</dbReference>
<dbReference type="InterPro" id="IPR017900">
    <property type="entry name" value="4Fe4S_Fe_S_CS"/>
</dbReference>
<evidence type="ECO:0000259" key="2">
    <source>
        <dbReference type="PROSITE" id="PS51379"/>
    </source>
</evidence>
<dbReference type="Gene3D" id="3.40.50.970">
    <property type="match status" value="1"/>
</dbReference>
<organism evidence="3">
    <name type="scientific">marine metagenome</name>
    <dbReference type="NCBI Taxonomy" id="408172"/>
    <lineage>
        <taxon>unclassified sequences</taxon>
        <taxon>metagenomes</taxon>
        <taxon>ecological metagenomes</taxon>
    </lineage>
</organism>
<dbReference type="SUPFAM" id="SSF52922">
    <property type="entry name" value="TK C-terminal domain-like"/>
    <property type="match status" value="1"/>
</dbReference>
<dbReference type="InterPro" id="IPR017896">
    <property type="entry name" value="4Fe4S_Fe-S-bd"/>
</dbReference>
<dbReference type="InterPro" id="IPR002869">
    <property type="entry name" value="Pyrv_flavodox_OxRed_cen"/>
</dbReference>
<feature type="domain" description="4Fe-4S ferredoxin-type" evidence="2">
    <location>
        <begin position="717"/>
        <end position="748"/>
    </location>
</feature>
<dbReference type="PANTHER" id="PTHR32154">
    <property type="entry name" value="PYRUVATE-FLAVODOXIN OXIDOREDUCTASE-RELATED"/>
    <property type="match status" value="1"/>
</dbReference>
<reference evidence="3" key="1">
    <citation type="submission" date="2018-05" db="EMBL/GenBank/DDBJ databases">
        <authorList>
            <person name="Lanie J.A."/>
            <person name="Ng W.-L."/>
            <person name="Kazmierczak K.M."/>
            <person name="Andrzejewski T.M."/>
            <person name="Davidsen T.M."/>
            <person name="Wayne K.J."/>
            <person name="Tettelin H."/>
            <person name="Glass J.I."/>
            <person name="Rusch D."/>
            <person name="Podicherti R."/>
            <person name="Tsui H.-C.T."/>
            <person name="Winkler M.E."/>
        </authorList>
    </citation>
    <scope>NUCLEOTIDE SEQUENCE</scope>
</reference>
<dbReference type="Pfam" id="PF01558">
    <property type="entry name" value="POR"/>
    <property type="match status" value="1"/>
</dbReference>
<proteinExistence type="predicted"/>
<dbReference type="SUPFAM" id="SSF54862">
    <property type="entry name" value="4Fe-4S ferredoxins"/>
    <property type="match status" value="1"/>
</dbReference>